<protein>
    <recommendedName>
        <fullName evidence="4">Bystin</fullName>
    </recommendedName>
</protein>
<dbReference type="EMBL" id="JABCKV010000245">
    <property type="protein sequence ID" value="KAG5641827.1"/>
    <property type="molecule type" value="Genomic_DNA"/>
</dbReference>
<organism evidence="2 3">
    <name type="scientific">Asterophora parasitica</name>
    <dbReference type="NCBI Taxonomy" id="117018"/>
    <lineage>
        <taxon>Eukaryota</taxon>
        <taxon>Fungi</taxon>
        <taxon>Dikarya</taxon>
        <taxon>Basidiomycota</taxon>
        <taxon>Agaricomycotina</taxon>
        <taxon>Agaricomycetes</taxon>
        <taxon>Agaricomycetidae</taxon>
        <taxon>Agaricales</taxon>
        <taxon>Tricholomatineae</taxon>
        <taxon>Lyophyllaceae</taxon>
        <taxon>Asterophora</taxon>
    </lineage>
</organism>
<dbReference type="Proteomes" id="UP000775547">
    <property type="component" value="Unassembled WGS sequence"/>
</dbReference>
<reference evidence="2" key="2">
    <citation type="submission" date="2021-10" db="EMBL/GenBank/DDBJ databases">
        <title>Phylogenomics reveals ancestral predisposition of the termite-cultivated fungus Termitomyces towards a domesticated lifestyle.</title>
        <authorList>
            <person name="Auxier B."/>
            <person name="Grum-Grzhimaylo A."/>
            <person name="Cardenas M.E."/>
            <person name="Lodge J.D."/>
            <person name="Laessoe T."/>
            <person name="Pedersen O."/>
            <person name="Smith M.E."/>
            <person name="Kuyper T.W."/>
            <person name="Franco-Molano E.A."/>
            <person name="Baroni T.J."/>
            <person name="Aanen D.K."/>
        </authorList>
    </citation>
    <scope>NUCLEOTIDE SEQUENCE</scope>
    <source>
        <strain evidence="2">AP01</strain>
        <tissue evidence="2">Mycelium</tissue>
    </source>
</reference>
<evidence type="ECO:0000313" key="3">
    <source>
        <dbReference type="Proteomes" id="UP000775547"/>
    </source>
</evidence>
<reference evidence="2" key="1">
    <citation type="submission" date="2020-07" db="EMBL/GenBank/DDBJ databases">
        <authorList>
            <person name="Nieuwenhuis M."/>
            <person name="Van De Peppel L.J.J."/>
        </authorList>
    </citation>
    <scope>NUCLEOTIDE SEQUENCE</scope>
    <source>
        <strain evidence="2">AP01</strain>
        <tissue evidence="2">Mycelium</tissue>
    </source>
</reference>
<accession>A0A9P7G6Z7</accession>
<feature type="region of interest" description="Disordered" evidence="1">
    <location>
        <begin position="24"/>
        <end position="50"/>
    </location>
</feature>
<evidence type="ECO:0008006" key="4">
    <source>
        <dbReference type="Google" id="ProtNLM"/>
    </source>
</evidence>
<proteinExistence type="predicted"/>
<sequence>MPRSGKGDVKPRHNPLYTDIQEGFASQSTKRRARLVPKIQDVGSEDDEDHLDYRTSARVMGLAESQQRELELDAVEDEILSHDSQYESVFQAIRVVGSFDEDEEIQEADDTEDDFVDSLGVDAAELSVLDTLHPTNHAERKTIADVIFAKMESDNALPQVTTTQREVGRDPAASLEPKIVELFTK</sequence>
<evidence type="ECO:0000256" key="1">
    <source>
        <dbReference type="SAM" id="MobiDB-lite"/>
    </source>
</evidence>
<evidence type="ECO:0000313" key="2">
    <source>
        <dbReference type="EMBL" id="KAG5641827.1"/>
    </source>
</evidence>
<gene>
    <name evidence="2" type="ORF">DXG03_004146</name>
</gene>
<comment type="caution">
    <text evidence="2">The sequence shown here is derived from an EMBL/GenBank/DDBJ whole genome shotgun (WGS) entry which is preliminary data.</text>
</comment>
<name>A0A9P7G6Z7_9AGAR</name>
<dbReference type="AlphaFoldDB" id="A0A9P7G6Z7"/>
<keyword evidence="3" id="KW-1185">Reference proteome</keyword>